<dbReference type="PANTHER" id="PTHR21039:SF0">
    <property type="entry name" value="HISTIDINOL-PHOSPHATASE"/>
    <property type="match status" value="1"/>
</dbReference>
<comment type="caution">
    <text evidence="10">The sequence shown here is derived from an EMBL/GenBank/DDBJ whole genome shotgun (WGS) entry which is preliminary data.</text>
</comment>
<evidence type="ECO:0000256" key="6">
    <source>
        <dbReference type="ARBA" id="ARBA00023102"/>
    </source>
</evidence>
<dbReference type="InterPro" id="IPR004013">
    <property type="entry name" value="PHP_dom"/>
</dbReference>
<protein>
    <recommendedName>
        <fullName evidence="3 8">Histidinol-phosphatase</fullName>
        <shortName evidence="8">HolPase</shortName>
        <ecNumber evidence="3 8">3.1.3.15</ecNumber>
    </recommendedName>
</protein>
<name>A0A9D1W1K7_9FIRM</name>
<dbReference type="Proteomes" id="UP000886847">
    <property type="component" value="Unassembled WGS sequence"/>
</dbReference>
<dbReference type="GO" id="GO:0000105">
    <property type="term" value="P:L-histidine biosynthetic process"/>
    <property type="evidence" value="ECO:0007669"/>
    <property type="project" value="UniProtKB-UniRule"/>
</dbReference>
<evidence type="ECO:0000256" key="7">
    <source>
        <dbReference type="ARBA" id="ARBA00049158"/>
    </source>
</evidence>
<reference evidence="10" key="2">
    <citation type="submission" date="2021-04" db="EMBL/GenBank/DDBJ databases">
        <authorList>
            <person name="Gilroy R."/>
        </authorList>
    </citation>
    <scope>NUCLEOTIDE SEQUENCE</scope>
    <source>
        <strain evidence="10">2189</strain>
    </source>
</reference>
<evidence type="ECO:0000313" key="11">
    <source>
        <dbReference type="Proteomes" id="UP000886847"/>
    </source>
</evidence>
<evidence type="ECO:0000256" key="4">
    <source>
        <dbReference type="ARBA" id="ARBA00022605"/>
    </source>
</evidence>
<reference evidence="10" key="1">
    <citation type="journal article" date="2021" name="PeerJ">
        <title>Extensive microbial diversity within the chicken gut microbiome revealed by metagenomics and culture.</title>
        <authorList>
            <person name="Gilroy R."/>
            <person name="Ravi A."/>
            <person name="Getino M."/>
            <person name="Pursley I."/>
            <person name="Horton D.L."/>
            <person name="Alikhan N.F."/>
            <person name="Baker D."/>
            <person name="Gharbi K."/>
            <person name="Hall N."/>
            <person name="Watson M."/>
            <person name="Adriaenssens E.M."/>
            <person name="Foster-Nyarko E."/>
            <person name="Jarju S."/>
            <person name="Secka A."/>
            <person name="Antonio M."/>
            <person name="Oren A."/>
            <person name="Chaudhuri R.R."/>
            <person name="La Ragione R."/>
            <person name="Hildebrand F."/>
            <person name="Pallen M.J."/>
        </authorList>
    </citation>
    <scope>NUCLEOTIDE SEQUENCE</scope>
    <source>
        <strain evidence="10">2189</strain>
    </source>
</reference>
<dbReference type="Gene3D" id="3.20.20.140">
    <property type="entry name" value="Metal-dependent hydrolases"/>
    <property type="match status" value="1"/>
</dbReference>
<organism evidence="10 11">
    <name type="scientific">Candidatus Borkfalkia faecavium</name>
    <dbReference type="NCBI Taxonomy" id="2838508"/>
    <lineage>
        <taxon>Bacteria</taxon>
        <taxon>Bacillati</taxon>
        <taxon>Bacillota</taxon>
        <taxon>Clostridia</taxon>
        <taxon>Christensenellales</taxon>
        <taxon>Christensenellaceae</taxon>
        <taxon>Candidatus Borkfalkia</taxon>
    </lineage>
</organism>
<dbReference type="PANTHER" id="PTHR21039">
    <property type="entry name" value="HISTIDINOL PHOSPHATASE-RELATED"/>
    <property type="match status" value="1"/>
</dbReference>
<dbReference type="GO" id="GO:0005737">
    <property type="term" value="C:cytoplasm"/>
    <property type="evidence" value="ECO:0007669"/>
    <property type="project" value="TreeGrafter"/>
</dbReference>
<dbReference type="EC" id="3.1.3.15" evidence="3 8"/>
<keyword evidence="4 8" id="KW-0028">Amino-acid biosynthesis</keyword>
<dbReference type="EMBL" id="DXEW01000023">
    <property type="protein sequence ID" value="HIX50503.1"/>
    <property type="molecule type" value="Genomic_DNA"/>
</dbReference>
<accession>A0A9D1W1K7</accession>
<comment type="similarity">
    <text evidence="2 8">Belongs to the PHP hydrolase family. HisK subfamily.</text>
</comment>
<evidence type="ECO:0000256" key="3">
    <source>
        <dbReference type="ARBA" id="ARBA00013085"/>
    </source>
</evidence>
<gene>
    <name evidence="10" type="ORF">H9851_04405</name>
</gene>
<feature type="domain" description="PHP" evidence="9">
    <location>
        <begin position="5"/>
        <end position="204"/>
    </location>
</feature>
<keyword evidence="5 8" id="KW-0378">Hydrolase</keyword>
<dbReference type="SUPFAM" id="SSF89550">
    <property type="entry name" value="PHP domain-like"/>
    <property type="match status" value="1"/>
</dbReference>
<keyword evidence="6 8" id="KW-0368">Histidine biosynthesis</keyword>
<evidence type="ECO:0000259" key="9">
    <source>
        <dbReference type="Pfam" id="PF02811"/>
    </source>
</evidence>
<proteinExistence type="inferred from homology"/>
<dbReference type="InterPro" id="IPR016195">
    <property type="entry name" value="Pol/histidinol_Pase-like"/>
</dbReference>
<dbReference type="NCBIfam" id="TIGR01856">
    <property type="entry name" value="hisJ_fam"/>
    <property type="match status" value="1"/>
</dbReference>
<evidence type="ECO:0000256" key="5">
    <source>
        <dbReference type="ARBA" id="ARBA00022801"/>
    </source>
</evidence>
<dbReference type="Pfam" id="PF02811">
    <property type="entry name" value="PHP"/>
    <property type="match status" value="1"/>
</dbReference>
<sequence>MIYADIHTHTAFSPDSHADMADMLERAVALGLKIYGVSEHFNYDYDRLHLQIDGREVPPIDEAAYFSRARQLQAACAGKLLFLVGAEFGFDHSPRALERYMRTAEEYRPDFIVNSIHTCLGMDCYFPHYCAGRSKEYAYNAYLYRVLESLDAPYPYDVVAHIGYCSRNATYPDPKLRYEEFADVLDAILRRIIAKDKILEVNTSSKTAGSPFLPDTDILARYFALGGRKVSFASDAHDTARIGEKREVVSEALKKIGFTHLTIPCRGEHLRAEL</sequence>
<comment type="pathway">
    <text evidence="1 8">Amino-acid biosynthesis; L-histidine biosynthesis; L-histidine from 5-phospho-alpha-D-ribose 1-diphosphate: step 8/9.</text>
</comment>
<evidence type="ECO:0000256" key="1">
    <source>
        <dbReference type="ARBA" id="ARBA00004970"/>
    </source>
</evidence>
<comment type="catalytic activity">
    <reaction evidence="7 8">
        <text>L-histidinol phosphate + H2O = L-histidinol + phosphate</text>
        <dbReference type="Rhea" id="RHEA:14465"/>
        <dbReference type="ChEBI" id="CHEBI:15377"/>
        <dbReference type="ChEBI" id="CHEBI:43474"/>
        <dbReference type="ChEBI" id="CHEBI:57699"/>
        <dbReference type="ChEBI" id="CHEBI:57980"/>
        <dbReference type="EC" id="3.1.3.15"/>
    </reaction>
</comment>
<evidence type="ECO:0000313" key="10">
    <source>
        <dbReference type="EMBL" id="HIX50503.1"/>
    </source>
</evidence>
<dbReference type="AlphaFoldDB" id="A0A9D1W1K7"/>
<evidence type="ECO:0000256" key="8">
    <source>
        <dbReference type="RuleBase" id="RU366003"/>
    </source>
</evidence>
<dbReference type="InterPro" id="IPR010140">
    <property type="entry name" value="Histidinol_P_phosphatase_HisJ"/>
</dbReference>
<evidence type="ECO:0000256" key="2">
    <source>
        <dbReference type="ARBA" id="ARBA00009152"/>
    </source>
</evidence>
<dbReference type="GO" id="GO:0004401">
    <property type="term" value="F:histidinol-phosphatase activity"/>
    <property type="evidence" value="ECO:0007669"/>
    <property type="project" value="UniProtKB-UniRule"/>
</dbReference>